<organism evidence="3 4">
    <name type="scientific">Sphingomonas sanguinis</name>
    <dbReference type="NCBI Taxonomy" id="33051"/>
    <lineage>
        <taxon>Bacteria</taxon>
        <taxon>Pseudomonadati</taxon>
        <taxon>Pseudomonadota</taxon>
        <taxon>Alphaproteobacteria</taxon>
        <taxon>Sphingomonadales</taxon>
        <taxon>Sphingomonadaceae</taxon>
        <taxon>Sphingomonas</taxon>
    </lineage>
</organism>
<reference evidence="3 4" key="1">
    <citation type="journal article" date="2016" name="Front. Microbiol.">
        <title>Genomic Resource of Rice Seed Associated Bacteria.</title>
        <authorList>
            <person name="Midha S."/>
            <person name="Bansal K."/>
            <person name="Sharma S."/>
            <person name="Kumar N."/>
            <person name="Patil P.P."/>
            <person name="Chaudhry V."/>
            <person name="Patil P.B."/>
        </authorList>
    </citation>
    <scope>NUCLEOTIDE SEQUENCE [LARGE SCALE GENOMIC DNA]</scope>
    <source>
        <strain evidence="3 4">SB4</strain>
    </source>
</reference>
<name>A0A147IM53_9SPHN</name>
<dbReference type="OrthoDB" id="7596418at2"/>
<gene>
    <name evidence="3" type="ORF">SB4_15970</name>
</gene>
<proteinExistence type="predicted"/>
<keyword evidence="2" id="KW-0812">Transmembrane</keyword>
<dbReference type="PATRIC" id="fig|33051.4.peg.622"/>
<dbReference type="AlphaFoldDB" id="A0A147IM53"/>
<comment type="caution">
    <text evidence="3">The sequence shown here is derived from an EMBL/GenBank/DDBJ whole genome shotgun (WGS) entry which is preliminary data.</text>
</comment>
<evidence type="ECO:0000313" key="3">
    <source>
        <dbReference type="EMBL" id="KTT96330.1"/>
    </source>
</evidence>
<dbReference type="RefSeq" id="WP_058753347.1">
    <property type="nucleotide sequence ID" value="NZ_LDTE01000114.1"/>
</dbReference>
<evidence type="ECO:0000256" key="2">
    <source>
        <dbReference type="SAM" id="Phobius"/>
    </source>
</evidence>
<keyword evidence="1" id="KW-0175">Coiled coil</keyword>
<protein>
    <submittedName>
        <fullName evidence="3">Uncharacterized protein</fullName>
    </submittedName>
</protein>
<evidence type="ECO:0000256" key="1">
    <source>
        <dbReference type="SAM" id="Coils"/>
    </source>
</evidence>
<dbReference type="EMBL" id="LDTE01000114">
    <property type="protein sequence ID" value="KTT96330.1"/>
    <property type="molecule type" value="Genomic_DNA"/>
</dbReference>
<evidence type="ECO:0000313" key="4">
    <source>
        <dbReference type="Proteomes" id="UP000074072"/>
    </source>
</evidence>
<keyword evidence="2" id="KW-1133">Transmembrane helix</keyword>
<accession>A0A147IM53</accession>
<sequence>MMFETSSLIEWAAGLATVSTAAGLIVRAITKEAMNKIALLADKHDDLKHQIKNQTARIDAVEHLRTADVERIVKLESAVQAIDKAMERVERGQDKLTDIVNDRFDTLAEAIRKA</sequence>
<keyword evidence="2" id="KW-0472">Membrane</keyword>
<dbReference type="Proteomes" id="UP000074072">
    <property type="component" value="Unassembled WGS sequence"/>
</dbReference>
<feature type="coiled-coil region" evidence="1">
    <location>
        <begin position="37"/>
        <end position="95"/>
    </location>
</feature>
<feature type="transmembrane region" description="Helical" evidence="2">
    <location>
        <begin position="12"/>
        <end position="30"/>
    </location>
</feature>